<evidence type="ECO:0000259" key="1">
    <source>
        <dbReference type="PROSITE" id="PS50006"/>
    </source>
</evidence>
<dbReference type="InterPro" id="IPR008984">
    <property type="entry name" value="SMAD_FHA_dom_sf"/>
</dbReference>
<feature type="domain" description="FHA" evidence="1">
    <location>
        <begin position="23"/>
        <end position="72"/>
    </location>
</feature>
<organism evidence="2 3">
    <name type="scientific">Massilia glaciei</name>
    <dbReference type="NCBI Taxonomy" id="1524097"/>
    <lineage>
        <taxon>Bacteria</taxon>
        <taxon>Pseudomonadati</taxon>
        <taxon>Pseudomonadota</taxon>
        <taxon>Betaproteobacteria</taxon>
        <taxon>Burkholderiales</taxon>
        <taxon>Oxalobacteraceae</taxon>
        <taxon>Telluria group</taxon>
        <taxon>Massilia</taxon>
    </lineage>
</organism>
<evidence type="ECO:0000313" key="3">
    <source>
        <dbReference type="Proteomes" id="UP000241421"/>
    </source>
</evidence>
<dbReference type="PANTHER" id="PTHR23308">
    <property type="entry name" value="NUCLEAR INHIBITOR OF PROTEIN PHOSPHATASE-1"/>
    <property type="match status" value="1"/>
</dbReference>
<evidence type="ECO:0000313" key="2">
    <source>
        <dbReference type="EMBL" id="PWF48412.1"/>
    </source>
</evidence>
<name>A0A2U2HLU5_9BURK</name>
<gene>
    <name evidence="2" type="ORF">C7C56_011875</name>
</gene>
<keyword evidence="3" id="KW-1185">Reference proteome</keyword>
<accession>A0A2U2HLU5</accession>
<dbReference type="PROSITE" id="PS50006">
    <property type="entry name" value="FHA_DOMAIN"/>
    <property type="match status" value="1"/>
</dbReference>
<dbReference type="OrthoDB" id="151099at2"/>
<dbReference type="CDD" id="cd00060">
    <property type="entry name" value="FHA"/>
    <property type="match status" value="2"/>
</dbReference>
<sequence length="246" mass="25806">MAKLILSFEGVVQKTFLIDKERMTLGRRPENDIQVDNLAVSGAHAVVLTMGGDTFLEDLASTNGTFVNGEPIYKHLLRARDVIELGKHTLSFVPDPPRDANQNFDKTIVIRRPPKIAPGAPVPPRQAGPATVMAAPSAPGAATVTAPLPPPIAAVREAVLHVLSGAAAGRSLPLTKALTKLGGGGQVAVIARRPNGYFITHVAGDAVPLLNGSALGTDPRQLGERDTIEIAGTQMRFEFLPPASAA</sequence>
<dbReference type="Gene3D" id="2.60.200.20">
    <property type="match status" value="1"/>
</dbReference>
<proteinExistence type="predicted"/>
<dbReference type="Proteomes" id="UP000241421">
    <property type="component" value="Unassembled WGS sequence"/>
</dbReference>
<reference evidence="2 3" key="1">
    <citation type="submission" date="2018-04" db="EMBL/GenBank/DDBJ databases">
        <title>Massilia violaceinigra sp. nov., a novel purple-pigmented bacterium isolated from Tianshan glacier, Xinjiang, China.</title>
        <authorList>
            <person name="Wang H."/>
        </authorList>
    </citation>
    <scope>NUCLEOTIDE SEQUENCE [LARGE SCALE GENOMIC DNA]</scope>
    <source>
        <strain evidence="2 3">B448-2</strain>
    </source>
</reference>
<dbReference type="AlphaFoldDB" id="A0A2U2HLU5"/>
<dbReference type="InterPro" id="IPR050923">
    <property type="entry name" value="Cell_Proc_Reg/RNA_Proc"/>
</dbReference>
<dbReference type="SMART" id="SM00240">
    <property type="entry name" value="FHA"/>
    <property type="match status" value="1"/>
</dbReference>
<dbReference type="InterPro" id="IPR000253">
    <property type="entry name" value="FHA_dom"/>
</dbReference>
<protein>
    <recommendedName>
        <fullName evidence="1">FHA domain-containing protein</fullName>
    </recommendedName>
</protein>
<dbReference type="RefSeq" id="WP_106757606.1">
    <property type="nucleotide sequence ID" value="NZ_PXWF02000196.1"/>
</dbReference>
<dbReference type="SUPFAM" id="SSF49879">
    <property type="entry name" value="SMAD/FHA domain"/>
    <property type="match status" value="2"/>
</dbReference>
<dbReference type="EMBL" id="PXWF02000196">
    <property type="protein sequence ID" value="PWF48412.1"/>
    <property type="molecule type" value="Genomic_DNA"/>
</dbReference>
<comment type="caution">
    <text evidence="2">The sequence shown here is derived from an EMBL/GenBank/DDBJ whole genome shotgun (WGS) entry which is preliminary data.</text>
</comment>
<dbReference type="Pfam" id="PF00498">
    <property type="entry name" value="FHA"/>
    <property type="match status" value="1"/>
</dbReference>